<evidence type="ECO:0000313" key="10">
    <source>
        <dbReference type="Proteomes" id="UP001151071"/>
    </source>
</evidence>
<dbReference type="Pfam" id="PF20772">
    <property type="entry name" value="TACO1_YebC_N"/>
    <property type="match status" value="1"/>
</dbReference>
<dbReference type="Proteomes" id="UP001151071">
    <property type="component" value="Unassembled WGS sequence"/>
</dbReference>
<dbReference type="GO" id="GO:0003677">
    <property type="term" value="F:DNA binding"/>
    <property type="evidence" value="ECO:0007669"/>
    <property type="project" value="UniProtKB-UniRule"/>
</dbReference>
<keyword evidence="2 6" id="KW-0963">Cytoplasm</keyword>
<comment type="similarity">
    <text evidence="1 6">Belongs to the TACO1 family.</text>
</comment>
<dbReference type="InterPro" id="IPR048300">
    <property type="entry name" value="TACO1_YebC-like_2nd/3rd_dom"/>
</dbReference>
<feature type="domain" description="TACO1/YebC-like second and third" evidence="7">
    <location>
        <begin position="79"/>
        <end position="236"/>
    </location>
</feature>
<dbReference type="RefSeq" id="WP_029099103.1">
    <property type="nucleotide sequence ID" value="NZ_JAPYYP010000002.1"/>
</dbReference>
<keyword evidence="10" id="KW-1185">Reference proteome</keyword>
<evidence type="ECO:0000256" key="2">
    <source>
        <dbReference type="ARBA" id="ARBA00022490"/>
    </source>
</evidence>
<gene>
    <name evidence="9" type="ORF">O3V59_02490</name>
</gene>
<evidence type="ECO:0000256" key="4">
    <source>
        <dbReference type="ARBA" id="ARBA00023125"/>
    </source>
</evidence>
<evidence type="ECO:0000256" key="3">
    <source>
        <dbReference type="ARBA" id="ARBA00023015"/>
    </source>
</evidence>
<feature type="domain" description="TACO1/YebC-like N-terminal" evidence="8">
    <location>
        <begin position="3"/>
        <end position="72"/>
    </location>
</feature>
<accession>A0A9X3TMU2</accession>
<dbReference type="Gene3D" id="3.30.70.980">
    <property type="match status" value="2"/>
</dbReference>
<dbReference type="InterPro" id="IPR049083">
    <property type="entry name" value="TACO1_YebC_N"/>
</dbReference>
<proteinExistence type="inferred from homology"/>
<dbReference type="NCBIfam" id="NF001030">
    <property type="entry name" value="PRK00110.1"/>
    <property type="match status" value="1"/>
</dbReference>
<dbReference type="InterPro" id="IPR017856">
    <property type="entry name" value="Integrase-like_N"/>
</dbReference>
<dbReference type="NCBIfam" id="NF009044">
    <property type="entry name" value="PRK12378.1"/>
    <property type="match status" value="1"/>
</dbReference>
<keyword evidence="3 6" id="KW-0805">Transcription regulation</keyword>
<dbReference type="NCBIfam" id="TIGR01033">
    <property type="entry name" value="YebC/PmpR family DNA-binding transcriptional regulator"/>
    <property type="match status" value="1"/>
</dbReference>
<name>A0A9X3TMU2_9BACL</name>
<organism evidence="9 10">
    <name type="scientific">Brevibacillus thermoruber</name>
    <dbReference type="NCBI Taxonomy" id="33942"/>
    <lineage>
        <taxon>Bacteria</taxon>
        <taxon>Bacillati</taxon>
        <taxon>Bacillota</taxon>
        <taxon>Bacilli</taxon>
        <taxon>Bacillales</taxon>
        <taxon>Paenibacillaceae</taxon>
        <taxon>Brevibacillus</taxon>
    </lineage>
</organism>
<dbReference type="InterPro" id="IPR002876">
    <property type="entry name" value="Transcrip_reg_TACO1-like"/>
</dbReference>
<dbReference type="InterPro" id="IPR026564">
    <property type="entry name" value="Transcrip_reg_TACO1-like_dom3"/>
</dbReference>
<evidence type="ECO:0000259" key="7">
    <source>
        <dbReference type="Pfam" id="PF01709"/>
    </source>
</evidence>
<dbReference type="PANTHER" id="PTHR12532">
    <property type="entry name" value="TRANSLATIONAL ACTIVATOR OF CYTOCHROME C OXIDASE 1"/>
    <property type="match status" value="1"/>
</dbReference>
<dbReference type="AlphaFoldDB" id="A0A9X3TMU2"/>
<dbReference type="GO" id="GO:0005829">
    <property type="term" value="C:cytosol"/>
    <property type="evidence" value="ECO:0007669"/>
    <property type="project" value="TreeGrafter"/>
</dbReference>
<dbReference type="GO" id="GO:0006355">
    <property type="term" value="P:regulation of DNA-templated transcription"/>
    <property type="evidence" value="ECO:0007669"/>
    <property type="project" value="UniProtKB-UniRule"/>
</dbReference>
<protein>
    <recommendedName>
        <fullName evidence="6">Probable transcriptional regulatory protein O3V59_02490</fullName>
    </recommendedName>
</protein>
<dbReference type="HAMAP" id="MF_00693">
    <property type="entry name" value="Transcrip_reg_TACO1"/>
    <property type="match status" value="1"/>
</dbReference>
<comment type="caution">
    <text evidence="9">The sequence shown here is derived from an EMBL/GenBank/DDBJ whole genome shotgun (WGS) entry which is preliminary data.</text>
</comment>
<reference evidence="9" key="1">
    <citation type="submission" date="2022-12" db="EMBL/GenBank/DDBJ databases">
        <title>Draft genome sequence of the thermophilic strain Brevibacillus thermoruber HT42, isolated from Los Humeros, Puebla, Mexico, with biotechnological potential.</title>
        <authorList>
            <person name="Lara Sanchez J."/>
            <person name="Solis Palacios R."/>
            <person name="Bustos Baena A.S."/>
            <person name="Ruz Baez A.E."/>
            <person name="Espinosa Luna G."/>
            <person name="Oliart Ros R.M."/>
        </authorList>
    </citation>
    <scope>NUCLEOTIDE SEQUENCE</scope>
    <source>
        <strain evidence="9">HT42</strain>
    </source>
</reference>
<evidence type="ECO:0000313" key="9">
    <source>
        <dbReference type="EMBL" id="MDA5107214.1"/>
    </source>
</evidence>
<dbReference type="PANTHER" id="PTHR12532:SF6">
    <property type="entry name" value="TRANSCRIPTIONAL REGULATORY PROTEIN YEBC-RELATED"/>
    <property type="match status" value="1"/>
</dbReference>
<dbReference type="SUPFAM" id="SSF75625">
    <property type="entry name" value="YebC-like"/>
    <property type="match status" value="1"/>
</dbReference>
<keyword evidence="4 6" id="KW-0238">DNA-binding</keyword>
<dbReference type="FunFam" id="3.30.70.980:FF:000002">
    <property type="entry name" value="Probable transcriptional regulatory protein YebC"/>
    <property type="match status" value="1"/>
</dbReference>
<dbReference type="Gene3D" id="1.10.10.200">
    <property type="match status" value="1"/>
</dbReference>
<dbReference type="Pfam" id="PF01709">
    <property type="entry name" value="Transcrip_reg"/>
    <property type="match status" value="1"/>
</dbReference>
<sequence>MPKFKLFAAKKGAADQKRNNQFVKFARQIYVEAKKGGPDPNANLKLKAIIANARAINMPVENIERAIKKATDTGNADNYEEIRYEGYGPGGVAVIVECLTDNRNRTAADVRAIFNKRGGNLGETGSVSFMFDKKGVITIDREAFPVDEDTILMQALEAGAEDMVTNEDSYEILTHPHELEQVKSGLEAEGYTFANASVQWIPQNTVKISGEDAAKMLKMMEAFEENDDVQNVYANYEIDDEEMERLLNEK</sequence>
<keyword evidence="5 6" id="KW-0804">Transcription</keyword>
<evidence type="ECO:0000256" key="6">
    <source>
        <dbReference type="HAMAP-Rule" id="MF_00693"/>
    </source>
</evidence>
<comment type="subcellular location">
    <subcellularLocation>
        <location evidence="6">Cytoplasm</location>
    </subcellularLocation>
</comment>
<evidence type="ECO:0000256" key="1">
    <source>
        <dbReference type="ARBA" id="ARBA00008724"/>
    </source>
</evidence>
<evidence type="ECO:0000259" key="8">
    <source>
        <dbReference type="Pfam" id="PF20772"/>
    </source>
</evidence>
<dbReference type="InterPro" id="IPR029072">
    <property type="entry name" value="YebC-like"/>
</dbReference>
<evidence type="ECO:0000256" key="5">
    <source>
        <dbReference type="ARBA" id="ARBA00023163"/>
    </source>
</evidence>
<dbReference type="EMBL" id="JAPYYP010000002">
    <property type="protein sequence ID" value="MDA5107214.1"/>
    <property type="molecule type" value="Genomic_DNA"/>
</dbReference>